<name>A0A930HMI3_9BACT</name>
<organism evidence="1 2">
    <name type="scientific">Prevotella aurantiaca</name>
    <dbReference type="NCBI Taxonomy" id="596085"/>
    <lineage>
        <taxon>Bacteria</taxon>
        <taxon>Pseudomonadati</taxon>
        <taxon>Bacteroidota</taxon>
        <taxon>Bacteroidia</taxon>
        <taxon>Bacteroidales</taxon>
        <taxon>Prevotellaceae</taxon>
        <taxon>Prevotella</taxon>
    </lineage>
</organism>
<gene>
    <name evidence="1" type="ORF">HXN26_05960</name>
</gene>
<dbReference type="RefSeq" id="WP_273159562.1">
    <property type="nucleotide sequence ID" value="NZ_JABZSJ010000026.1"/>
</dbReference>
<comment type="caution">
    <text evidence="1">The sequence shown here is derived from an EMBL/GenBank/DDBJ whole genome shotgun (WGS) entry which is preliminary data.</text>
</comment>
<proteinExistence type="predicted"/>
<dbReference type="Proteomes" id="UP000771736">
    <property type="component" value="Unassembled WGS sequence"/>
</dbReference>
<sequence length="157" mass="18223">MKKGLSEKERFCLAGFFITHDADMAYKLSRKQKPCATDDNIHRLALRWIRCDDAKKYLDELAAVNIQKVEKNNNENRDKAAIIRELNTLASSTHDAKLRAELLMRLADLERMKDKESEESKAENLIHYYLPVNYPTSHKDCLLWQNGKCKPPMNEGK</sequence>
<evidence type="ECO:0000313" key="1">
    <source>
        <dbReference type="EMBL" id="MBF1384382.1"/>
    </source>
</evidence>
<evidence type="ECO:0000313" key="2">
    <source>
        <dbReference type="Proteomes" id="UP000771736"/>
    </source>
</evidence>
<protein>
    <submittedName>
        <fullName evidence="1">Uncharacterized protein</fullName>
    </submittedName>
</protein>
<dbReference type="AlphaFoldDB" id="A0A930HMI3"/>
<dbReference type="EMBL" id="JABZSJ010000026">
    <property type="protein sequence ID" value="MBF1384382.1"/>
    <property type="molecule type" value="Genomic_DNA"/>
</dbReference>
<accession>A0A930HMI3</accession>
<reference evidence="1" key="1">
    <citation type="submission" date="2020-04" db="EMBL/GenBank/DDBJ databases">
        <title>Deep metagenomics examines the oral microbiome during advanced dental caries in children, revealing novel taxa and co-occurrences with host molecules.</title>
        <authorList>
            <person name="Baker J.L."/>
            <person name="Morton J.T."/>
            <person name="Dinis M."/>
            <person name="Alvarez R."/>
            <person name="Tran N.C."/>
            <person name="Knight R."/>
            <person name="Edlund A."/>
        </authorList>
    </citation>
    <scope>NUCLEOTIDE SEQUENCE</scope>
    <source>
        <strain evidence="1">JCVI_44_bin.5</strain>
    </source>
</reference>